<keyword evidence="2" id="KW-1133">Transmembrane helix</keyword>
<feature type="chain" id="PRO_5031118788" description="FimV N-terminal domain-containing protein" evidence="3">
    <location>
        <begin position="21"/>
        <end position="350"/>
    </location>
</feature>
<keyword evidence="3" id="KW-0732">Signal</keyword>
<feature type="compositionally biased region" description="Pro residues" evidence="1">
    <location>
        <begin position="190"/>
        <end position="202"/>
    </location>
</feature>
<feature type="transmembrane region" description="Helical" evidence="2">
    <location>
        <begin position="276"/>
        <end position="297"/>
    </location>
</feature>
<gene>
    <name evidence="5" type="ORF">HGB41_16030</name>
</gene>
<feature type="domain" description="FimV N-terminal" evidence="4">
    <location>
        <begin position="22"/>
        <end position="125"/>
    </location>
</feature>
<dbReference type="EMBL" id="JABAIV010000005">
    <property type="protein sequence ID" value="NNG24501.1"/>
    <property type="molecule type" value="Genomic_DNA"/>
</dbReference>
<protein>
    <recommendedName>
        <fullName evidence="4">FimV N-terminal domain-containing protein</fullName>
    </recommendedName>
</protein>
<sequence>MACRLFLLLISSLLAGAASAAELGEPRVGSFIGQPLVADIELTMLEDAATPVQARLANPNVYRGANIAMPPVLSTLNFSVMRRDGRQFLHVTSLRPVEAAHLHLYLELSDGSQRGVRLATLWLSPDPQPAPPPVPVVPTVPVVPVAPPVVAKAVAVKAVAAEPVHVEKPVPAPSRLTPAPVAAPRKPVAEPAPLPAPAPASPPAACKPQVQPEQNACVALGAKNAILREQLGQLEDKVKVLQVAMGAAPAAVVPAAKPYKLKKKKPEPLPEADTPWLLVGGGIAGVLALLAGVLVAVRRRKAAKRKIPPRHVEPTVPLGARLKARLGGLGKQPKANAPAETATHESSTQV</sequence>
<keyword evidence="2" id="KW-0812">Transmembrane</keyword>
<keyword evidence="6" id="KW-1185">Reference proteome</keyword>
<keyword evidence="2" id="KW-0472">Membrane</keyword>
<evidence type="ECO:0000256" key="3">
    <source>
        <dbReference type="SAM" id="SignalP"/>
    </source>
</evidence>
<dbReference type="Pfam" id="PF25800">
    <property type="entry name" value="FimV_N"/>
    <property type="match status" value="1"/>
</dbReference>
<accession>A0A7Y2K0V5</accession>
<feature type="region of interest" description="Disordered" evidence="1">
    <location>
        <begin position="327"/>
        <end position="350"/>
    </location>
</feature>
<feature type="signal peptide" evidence="3">
    <location>
        <begin position="1"/>
        <end position="20"/>
    </location>
</feature>
<name>A0A7Y2K0V5_9BURK</name>
<feature type="compositionally biased region" description="Low complexity" evidence="1">
    <location>
        <begin position="178"/>
        <end position="189"/>
    </location>
</feature>
<evidence type="ECO:0000313" key="6">
    <source>
        <dbReference type="Proteomes" id="UP000533905"/>
    </source>
</evidence>
<comment type="caution">
    <text evidence="5">The sequence shown here is derived from an EMBL/GenBank/DDBJ whole genome shotgun (WGS) entry which is preliminary data.</text>
</comment>
<evidence type="ECO:0000313" key="5">
    <source>
        <dbReference type="EMBL" id="NNG24501.1"/>
    </source>
</evidence>
<feature type="region of interest" description="Disordered" evidence="1">
    <location>
        <begin position="169"/>
        <end position="208"/>
    </location>
</feature>
<dbReference type="RefSeq" id="WP_171086197.1">
    <property type="nucleotide sequence ID" value="NZ_JABAIV010000005.1"/>
</dbReference>
<dbReference type="AlphaFoldDB" id="A0A7Y2K0V5"/>
<evidence type="ECO:0000256" key="1">
    <source>
        <dbReference type="SAM" id="MobiDB-lite"/>
    </source>
</evidence>
<dbReference type="Proteomes" id="UP000533905">
    <property type="component" value="Unassembled WGS sequence"/>
</dbReference>
<reference evidence="5 6" key="1">
    <citation type="submission" date="2020-04" db="EMBL/GenBank/DDBJ databases">
        <title>Massilia sp. nov., a cold adapted bacteria isolated from Arctic soil.</title>
        <authorList>
            <person name="Son J."/>
            <person name="Ka J.-O."/>
        </authorList>
    </citation>
    <scope>NUCLEOTIDE SEQUENCE [LARGE SCALE GENOMIC DNA]</scope>
    <source>
        <strain evidence="5 6">ML15P13</strain>
    </source>
</reference>
<organism evidence="5 6">
    <name type="scientific">Telluria aromaticivorans</name>
    <dbReference type="NCBI Taxonomy" id="2725995"/>
    <lineage>
        <taxon>Bacteria</taxon>
        <taxon>Pseudomonadati</taxon>
        <taxon>Pseudomonadota</taxon>
        <taxon>Betaproteobacteria</taxon>
        <taxon>Burkholderiales</taxon>
        <taxon>Oxalobacteraceae</taxon>
        <taxon>Telluria group</taxon>
        <taxon>Telluria</taxon>
    </lineage>
</organism>
<evidence type="ECO:0000259" key="4">
    <source>
        <dbReference type="Pfam" id="PF25800"/>
    </source>
</evidence>
<dbReference type="InterPro" id="IPR057840">
    <property type="entry name" value="FimV_N"/>
</dbReference>
<proteinExistence type="predicted"/>
<evidence type="ECO:0000256" key="2">
    <source>
        <dbReference type="SAM" id="Phobius"/>
    </source>
</evidence>